<proteinExistence type="predicted"/>
<dbReference type="Gene3D" id="3.30.2220.30">
    <property type="match status" value="1"/>
</dbReference>
<accession>A0A8S5P6A1</accession>
<dbReference type="EMBL" id="BK015338">
    <property type="protein sequence ID" value="DAE01963.1"/>
    <property type="molecule type" value="Genomic_DNA"/>
</dbReference>
<sequence length="139" mass="15458">MSLLEKLLSADIGIITTEAKTELEVPRLTKLLGETFIVELKELPFQQIEEARNFATSGKGKHQVVDNGKFTSIVLSKAIVTPDLGDRDLYQKFGVTNKLDCIKKLFKPGEIDLLATKVFELSGYSDEAVKDIVEEAKNE</sequence>
<protein>
    <submittedName>
        <fullName evidence="1">Tail assembly chaperone protein</fullName>
    </submittedName>
</protein>
<dbReference type="Pfam" id="PF08890">
    <property type="entry name" value="Phage_TAC_5"/>
    <property type="match status" value="1"/>
</dbReference>
<dbReference type="InterPro" id="IPR014986">
    <property type="entry name" value="XkdN-like"/>
</dbReference>
<dbReference type="InterPro" id="IPR038559">
    <property type="entry name" value="XkdN-like_sf"/>
</dbReference>
<evidence type="ECO:0000313" key="1">
    <source>
        <dbReference type="EMBL" id="DAE01963.1"/>
    </source>
</evidence>
<name>A0A8S5P6A1_9CAUD</name>
<organism evidence="1">
    <name type="scientific">Siphoviridae sp. ctiam3</name>
    <dbReference type="NCBI Taxonomy" id="2825624"/>
    <lineage>
        <taxon>Viruses</taxon>
        <taxon>Duplodnaviria</taxon>
        <taxon>Heunggongvirae</taxon>
        <taxon>Uroviricota</taxon>
        <taxon>Caudoviricetes</taxon>
    </lineage>
</organism>
<reference evidence="1" key="1">
    <citation type="journal article" date="2021" name="Proc. Natl. Acad. Sci. U.S.A.">
        <title>A Catalog of Tens of Thousands of Viruses from Human Metagenomes Reveals Hidden Associations with Chronic Diseases.</title>
        <authorList>
            <person name="Tisza M.J."/>
            <person name="Buck C.B."/>
        </authorList>
    </citation>
    <scope>NUCLEOTIDE SEQUENCE</scope>
    <source>
        <strain evidence="1">Ctiam3</strain>
    </source>
</reference>